<dbReference type="InParanoid" id="A0A4R2PRT6"/>
<keyword evidence="2" id="KW-0472">Membrane</keyword>
<evidence type="ECO:0000313" key="4">
    <source>
        <dbReference type="Proteomes" id="UP000295399"/>
    </source>
</evidence>
<feature type="region of interest" description="Disordered" evidence="1">
    <location>
        <begin position="274"/>
        <end position="298"/>
    </location>
</feature>
<reference evidence="3 4" key="1">
    <citation type="submission" date="2019-03" db="EMBL/GenBank/DDBJ databases">
        <title>Genomic Encyclopedia of Type Strains, Phase IV (KMG-IV): sequencing the most valuable type-strain genomes for metagenomic binning, comparative biology and taxonomic classification.</title>
        <authorList>
            <person name="Goeker M."/>
        </authorList>
    </citation>
    <scope>NUCLEOTIDE SEQUENCE [LARGE SCALE GENOMIC DNA]</scope>
    <source>
        <strain evidence="3 4">DSM 2132</strain>
    </source>
</reference>
<organism evidence="3 4">
    <name type="scientific">Rhodothalassium salexigens DSM 2132</name>
    <dbReference type="NCBI Taxonomy" id="1188247"/>
    <lineage>
        <taxon>Bacteria</taxon>
        <taxon>Pseudomonadati</taxon>
        <taxon>Pseudomonadota</taxon>
        <taxon>Alphaproteobacteria</taxon>
        <taxon>Rhodothalassiales</taxon>
        <taxon>Rhodothalassiaceae</taxon>
        <taxon>Rhodothalassium</taxon>
    </lineage>
</organism>
<evidence type="ECO:0000313" key="3">
    <source>
        <dbReference type="EMBL" id="TCP38559.1"/>
    </source>
</evidence>
<dbReference type="AlphaFoldDB" id="A0A4R2PRT6"/>
<dbReference type="EMBL" id="SLXO01000001">
    <property type="protein sequence ID" value="TCP38559.1"/>
    <property type="molecule type" value="Genomic_DNA"/>
</dbReference>
<accession>A0A4R2PRT6</accession>
<feature type="transmembrane region" description="Helical" evidence="2">
    <location>
        <begin position="209"/>
        <end position="232"/>
    </location>
</feature>
<feature type="transmembrane region" description="Helical" evidence="2">
    <location>
        <begin position="252"/>
        <end position="273"/>
    </location>
</feature>
<dbReference type="RefSeq" id="WP_132707064.1">
    <property type="nucleotide sequence ID" value="NZ_JACIGF010000001.1"/>
</dbReference>
<sequence>MAGTASSKHSDLSLRARLGDGLGLVAAHAQAALLMAASFALLNLFFVKLAVVIAPDYAAYLKTPPGPPGARAGGHVLLDLMVQTFSVMNLLGHAVIWARICLLGEGRALAGGLDAFLRRFSVCLSRLLVGGFMSVLFALPAIMVGAILVAVLRGLLGVYGNTVGSAAMLVMVLIPVGAVAAALILSVIAEAADRRLSMLNAIRQTQPAWTRLAVIMLVLSAIYAVAAVAVAVAAGDGRVAAGEGVTGAGAFLVRDALGFLTLATAVGGLAPLLRDKKKRPDGGADQNNEPWADDDPSP</sequence>
<feature type="transmembrane region" description="Helical" evidence="2">
    <location>
        <begin position="21"/>
        <end position="54"/>
    </location>
</feature>
<proteinExistence type="predicted"/>
<gene>
    <name evidence="3" type="ORF">EV659_101466</name>
</gene>
<comment type="caution">
    <text evidence="3">The sequence shown here is derived from an EMBL/GenBank/DDBJ whole genome shotgun (WGS) entry which is preliminary data.</text>
</comment>
<dbReference type="Proteomes" id="UP000295399">
    <property type="component" value="Unassembled WGS sequence"/>
</dbReference>
<protein>
    <submittedName>
        <fullName evidence="3">Uncharacterized protein</fullName>
    </submittedName>
</protein>
<feature type="transmembrane region" description="Helical" evidence="2">
    <location>
        <begin position="127"/>
        <end position="152"/>
    </location>
</feature>
<feature type="transmembrane region" description="Helical" evidence="2">
    <location>
        <begin position="164"/>
        <end position="188"/>
    </location>
</feature>
<evidence type="ECO:0000256" key="1">
    <source>
        <dbReference type="SAM" id="MobiDB-lite"/>
    </source>
</evidence>
<keyword evidence="2" id="KW-0812">Transmembrane</keyword>
<keyword evidence="2" id="KW-1133">Transmembrane helix</keyword>
<name>A0A4R2PRT6_RHOSA</name>
<keyword evidence="4" id="KW-1185">Reference proteome</keyword>
<evidence type="ECO:0000256" key="2">
    <source>
        <dbReference type="SAM" id="Phobius"/>
    </source>
</evidence>